<gene>
    <name evidence="1" type="ORF">L486_02428</name>
</gene>
<name>A0A1B9IW39_9TREE</name>
<organism evidence="1 2">
    <name type="scientific">Kwoniella mangroviensis CBS 10435</name>
    <dbReference type="NCBI Taxonomy" id="1331196"/>
    <lineage>
        <taxon>Eukaryota</taxon>
        <taxon>Fungi</taxon>
        <taxon>Dikarya</taxon>
        <taxon>Basidiomycota</taxon>
        <taxon>Agaricomycotina</taxon>
        <taxon>Tremellomycetes</taxon>
        <taxon>Tremellales</taxon>
        <taxon>Cryptococcaceae</taxon>
        <taxon>Kwoniella</taxon>
    </lineage>
</organism>
<evidence type="ECO:0000313" key="2">
    <source>
        <dbReference type="Proteomes" id="UP000092583"/>
    </source>
</evidence>
<dbReference type="EMBL" id="KI669460">
    <property type="protein sequence ID" value="OCF59755.1"/>
    <property type="molecule type" value="Genomic_DNA"/>
</dbReference>
<keyword evidence="2" id="KW-1185">Reference proteome</keyword>
<sequence>MTEYSYDPNKPDLPDVVVDYVRERGGVWRSKVAQDPSLADLSNVTSISDNSEPGGAIATQKDLRTESEPVFELIQDDGTPAVPDADLTVSVDDLKGEWLMINGSSPGEFKAQCEESFHYGV</sequence>
<reference evidence="1 2" key="1">
    <citation type="submission" date="2013-07" db="EMBL/GenBank/DDBJ databases">
        <title>The Genome Sequence of Kwoniella mangroviensis CBS10435.</title>
        <authorList>
            <consortium name="The Broad Institute Genome Sequencing Platform"/>
            <person name="Cuomo C."/>
            <person name="Litvintseva A."/>
            <person name="Chen Y."/>
            <person name="Heitman J."/>
            <person name="Sun S."/>
            <person name="Springer D."/>
            <person name="Dromer F."/>
            <person name="Young S.K."/>
            <person name="Zeng Q."/>
            <person name="Gargeya S."/>
            <person name="Fitzgerald M."/>
            <person name="Abouelleil A."/>
            <person name="Alvarado L."/>
            <person name="Berlin A.M."/>
            <person name="Chapman S.B."/>
            <person name="Dewar J."/>
            <person name="Goldberg J."/>
            <person name="Griggs A."/>
            <person name="Gujja S."/>
            <person name="Hansen M."/>
            <person name="Howarth C."/>
            <person name="Imamovic A."/>
            <person name="Larimer J."/>
            <person name="McCowan C."/>
            <person name="Murphy C."/>
            <person name="Pearson M."/>
            <person name="Priest M."/>
            <person name="Roberts A."/>
            <person name="Saif S."/>
            <person name="Shea T."/>
            <person name="Sykes S."/>
            <person name="Wortman J."/>
            <person name="Nusbaum C."/>
            <person name="Birren B."/>
        </authorList>
    </citation>
    <scope>NUCLEOTIDE SEQUENCE [LARGE SCALE GENOMIC DNA]</scope>
    <source>
        <strain evidence="1 2">CBS 10435</strain>
    </source>
</reference>
<protein>
    <submittedName>
        <fullName evidence="1">Uncharacterized protein</fullName>
    </submittedName>
</protein>
<dbReference type="AlphaFoldDB" id="A0A1B9IW39"/>
<accession>A0A1B9IW39</accession>
<dbReference type="Proteomes" id="UP000092583">
    <property type="component" value="Unassembled WGS sequence"/>
</dbReference>
<reference evidence="2" key="2">
    <citation type="submission" date="2013-12" db="EMBL/GenBank/DDBJ databases">
        <title>Evolution of pathogenesis and genome organization in the Tremellales.</title>
        <authorList>
            <person name="Cuomo C."/>
            <person name="Litvintseva A."/>
            <person name="Heitman J."/>
            <person name="Chen Y."/>
            <person name="Sun S."/>
            <person name="Springer D."/>
            <person name="Dromer F."/>
            <person name="Young S."/>
            <person name="Zeng Q."/>
            <person name="Chapman S."/>
            <person name="Gujja S."/>
            <person name="Saif S."/>
            <person name="Birren B."/>
        </authorList>
    </citation>
    <scope>NUCLEOTIDE SEQUENCE [LARGE SCALE GENOMIC DNA]</scope>
    <source>
        <strain evidence="2">CBS 10435</strain>
    </source>
</reference>
<proteinExistence type="predicted"/>
<evidence type="ECO:0000313" key="1">
    <source>
        <dbReference type="EMBL" id="OCF59755.1"/>
    </source>
</evidence>